<protein>
    <recommendedName>
        <fullName evidence="3">Universal stress protein</fullName>
    </recommendedName>
</protein>
<evidence type="ECO:0008006" key="3">
    <source>
        <dbReference type="Google" id="ProtNLM"/>
    </source>
</evidence>
<dbReference type="InterPro" id="IPR014729">
    <property type="entry name" value="Rossmann-like_a/b/a_fold"/>
</dbReference>
<name>A0ABY2AB04_9ACTN</name>
<accession>A0ABY2AB04</accession>
<keyword evidence="2" id="KW-1185">Reference proteome</keyword>
<reference evidence="1 2" key="1">
    <citation type="submission" date="2019-02" db="EMBL/GenBank/DDBJ databases">
        <title>Kribbella capetownensis sp. nov. and Kribbella speibonae sp. nov., isolated from soil.</title>
        <authorList>
            <person name="Curtis S.M."/>
            <person name="Norton I."/>
            <person name="Everest G.J."/>
            <person name="Meyers P.R."/>
        </authorList>
    </citation>
    <scope>NUCLEOTIDE SEQUENCE [LARGE SCALE GENOMIC DNA]</scope>
    <source>
        <strain evidence="1 2">SK5</strain>
    </source>
</reference>
<comment type="caution">
    <text evidence="1">The sequence shown here is derived from an EMBL/GenBank/DDBJ whole genome shotgun (WGS) entry which is preliminary data.</text>
</comment>
<proteinExistence type="predicted"/>
<sequence>MTRLDDPSDTETMLQEADGAFGPADGWFDVAVLVENELTGTSARRMTELYQMKNTPCRYHLVRPLGEASARTDGTRQEAERLMQKSIERMEALQASVSGVVADQEPVDALLDAITTTRSQEVVVVTRRHRLATLLHRDLASTIRSRVDLPMLHLVER</sequence>
<evidence type="ECO:0000313" key="1">
    <source>
        <dbReference type="EMBL" id="TCC26883.1"/>
    </source>
</evidence>
<dbReference type="EMBL" id="SJJY01000001">
    <property type="protein sequence ID" value="TCC26883.1"/>
    <property type="molecule type" value="Genomic_DNA"/>
</dbReference>
<dbReference type="SUPFAM" id="SSF52402">
    <property type="entry name" value="Adenine nucleotide alpha hydrolases-like"/>
    <property type="match status" value="1"/>
</dbReference>
<dbReference type="Proteomes" id="UP000292385">
    <property type="component" value="Unassembled WGS sequence"/>
</dbReference>
<gene>
    <name evidence="1" type="ORF">E0H58_02415</name>
</gene>
<evidence type="ECO:0000313" key="2">
    <source>
        <dbReference type="Proteomes" id="UP000292385"/>
    </source>
</evidence>
<dbReference type="RefSeq" id="WP_131459536.1">
    <property type="nucleotide sequence ID" value="NZ_SJJY01000001.1"/>
</dbReference>
<organism evidence="1 2">
    <name type="scientific">Kribbella speibonae</name>
    <dbReference type="NCBI Taxonomy" id="1572660"/>
    <lineage>
        <taxon>Bacteria</taxon>
        <taxon>Bacillati</taxon>
        <taxon>Actinomycetota</taxon>
        <taxon>Actinomycetes</taxon>
        <taxon>Propionibacteriales</taxon>
        <taxon>Kribbellaceae</taxon>
        <taxon>Kribbella</taxon>
    </lineage>
</organism>
<dbReference type="Gene3D" id="3.40.50.620">
    <property type="entry name" value="HUPs"/>
    <property type="match status" value="1"/>
</dbReference>